<keyword evidence="3" id="KW-0067">ATP-binding</keyword>
<feature type="domain" description="Histidine kinase/HSP90-like ATPase" evidence="2">
    <location>
        <begin position="11"/>
        <end position="114"/>
    </location>
</feature>
<dbReference type="Pfam" id="PF13581">
    <property type="entry name" value="HATPase_c_2"/>
    <property type="match status" value="1"/>
</dbReference>
<evidence type="ECO:0000256" key="1">
    <source>
        <dbReference type="ARBA" id="ARBA00022527"/>
    </source>
</evidence>
<organism evidence="3">
    <name type="scientific">Streptomyces sp. NBC_00060</name>
    <dbReference type="NCBI Taxonomy" id="2975636"/>
    <lineage>
        <taxon>Bacteria</taxon>
        <taxon>Bacillati</taxon>
        <taxon>Actinomycetota</taxon>
        <taxon>Actinomycetes</taxon>
        <taxon>Kitasatosporales</taxon>
        <taxon>Streptomycetaceae</taxon>
        <taxon>Streptomyces</taxon>
    </lineage>
</organism>
<dbReference type="AlphaFoldDB" id="A0AAU2H0W6"/>
<dbReference type="GO" id="GO:0005524">
    <property type="term" value="F:ATP binding"/>
    <property type="evidence" value="ECO:0007669"/>
    <property type="project" value="UniProtKB-KW"/>
</dbReference>
<dbReference type="InterPro" id="IPR003594">
    <property type="entry name" value="HATPase_dom"/>
</dbReference>
<evidence type="ECO:0000259" key="2">
    <source>
        <dbReference type="Pfam" id="PF13581"/>
    </source>
</evidence>
<dbReference type="SUPFAM" id="SSF55874">
    <property type="entry name" value="ATPase domain of HSP90 chaperone/DNA topoisomerase II/histidine kinase"/>
    <property type="match status" value="1"/>
</dbReference>
<keyword evidence="1" id="KW-0723">Serine/threonine-protein kinase</keyword>
<evidence type="ECO:0000313" key="3">
    <source>
        <dbReference type="EMBL" id="WTU41745.1"/>
    </source>
</evidence>
<name>A0AAU2H0W6_9ACTN</name>
<gene>
    <name evidence="3" type="ORF">OHV25_20255</name>
</gene>
<dbReference type="GO" id="GO:0004674">
    <property type="term" value="F:protein serine/threonine kinase activity"/>
    <property type="evidence" value="ECO:0007669"/>
    <property type="project" value="UniProtKB-KW"/>
</dbReference>
<reference evidence="3" key="1">
    <citation type="submission" date="2022-10" db="EMBL/GenBank/DDBJ databases">
        <title>The complete genomes of actinobacterial strains from the NBC collection.</title>
        <authorList>
            <person name="Joergensen T.S."/>
            <person name="Alvarez Arevalo M."/>
            <person name="Sterndorff E.B."/>
            <person name="Faurdal D."/>
            <person name="Vuksanovic O."/>
            <person name="Mourched A.-S."/>
            <person name="Charusanti P."/>
            <person name="Shaw S."/>
            <person name="Blin K."/>
            <person name="Weber T."/>
        </authorList>
    </citation>
    <scope>NUCLEOTIDE SEQUENCE</scope>
    <source>
        <strain evidence="3">NBC_00060</strain>
    </source>
</reference>
<dbReference type="CDD" id="cd16936">
    <property type="entry name" value="HATPase_RsbW-like"/>
    <property type="match status" value="1"/>
</dbReference>
<dbReference type="InterPro" id="IPR050267">
    <property type="entry name" value="Anti-sigma-factor_SerPK"/>
</dbReference>
<proteinExistence type="predicted"/>
<dbReference type="EMBL" id="CP108253">
    <property type="protein sequence ID" value="WTU41745.1"/>
    <property type="molecule type" value="Genomic_DNA"/>
</dbReference>
<dbReference type="PANTHER" id="PTHR35526:SF3">
    <property type="entry name" value="ANTI-SIGMA-F FACTOR RSBW"/>
    <property type="match status" value="1"/>
</dbReference>
<keyword evidence="3" id="KW-0547">Nucleotide-binding</keyword>
<keyword evidence="1" id="KW-0808">Transferase</keyword>
<dbReference type="InterPro" id="IPR036890">
    <property type="entry name" value="HATPase_C_sf"/>
</dbReference>
<dbReference type="PANTHER" id="PTHR35526">
    <property type="entry name" value="ANTI-SIGMA-F FACTOR RSBW-RELATED"/>
    <property type="match status" value="1"/>
</dbReference>
<sequence length="149" mass="15617">MFRRRIAATRRGARLARLLSTQRLAEWGVPRGSDASDTAALIVAELAANAVVHAGAPGRAFELGLLLRAGVLRIEVTDTRADKRPVIASAPPPDAESGRGLLLVQAVADRWGTVEGGGARRKTVWVEVGMGAEPSSHPIARKSGAPTPS</sequence>
<accession>A0AAU2H0W6</accession>
<keyword evidence="1" id="KW-0418">Kinase</keyword>
<protein>
    <submittedName>
        <fullName evidence="3">ATP-binding protein</fullName>
    </submittedName>
</protein>
<dbReference type="Gene3D" id="3.30.565.10">
    <property type="entry name" value="Histidine kinase-like ATPase, C-terminal domain"/>
    <property type="match status" value="1"/>
</dbReference>